<evidence type="ECO:0000256" key="5">
    <source>
        <dbReference type="SAM" id="Phobius"/>
    </source>
</evidence>
<dbReference type="Gene3D" id="3.40.50.720">
    <property type="entry name" value="NAD(P)-binding Rossmann-like Domain"/>
    <property type="match status" value="1"/>
</dbReference>
<dbReference type="Pfam" id="PF00106">
    <property type="entry name" value="adh_short"/>
    <property type="match status" value="1"/>
</dbReference>
<evidence type="ECO:0000313" key="7">
    <source>
        <dbReference type="Proteomes" id="UP001432027"/>
    </source>
</evidence>
<keyword evidence="5" id="KW-0472">Membrane</keyword>
<dbReference type="Proteomes" id="UP001432027">
    <property type="component" value="Unassembled WGS sequence"/>
</dbReference>
<evidence type="ECO:0008006" key="8">
    <source>
        <dbReference type="Google" id="ProtNLM"/>
    </source>
</evidence>
<comment type="caution">
    <text evidence="6">The sequence shown here is derived from an EMBL/GenBank/DDBJ whole genome shotgun (WGS) entry which is preliminary data.</text>
</comment>
<feature type="compositionally biased region" description="Polar residues" evidence="4">
    <location>
        <begin position="369"/>
        <end position="389"/>
    </location>
</feature>
<protein>
    <recommendedName>
        <fullName evidence="8">Dehydrogenase</fullName>
    </recommendedName>
</protein>
<keyword evidence="5" id="KW-1133">Transmembrane helix</keyword>
<dbReference type="EMBL" id="BTSX01000004">
    <property type="protein sequence ID" value="GMS96755.1"/>
    <property type="molecule type" value="Genomic_DNA"/>
</dbReference>
<dbReference type="InterPro" id="IPR036291">
    <property type="entry name" value="NAD(P)-bd_dom_sf"/>
</dbReference>
<keyword evidence="2" id="KW-0521">NADP</keyword>
<evidence type="ECO:0000256" key="4">
    <source>
        <dbReference type="SAM" id="MobiDB-lite"/>
    </source>
</evidence>
<organism evidence="6 7">
    <name type="scientific">Pristionchus entomophagus</name>
    <dbReference type="NCBI Taxonomy" id="358040"/>
    <lineage>
        <taxon>Eukaryota</taxon>
        <taxon>Metazoa</taxon>
        <taxon>Ecdysozoa</taxon>
        <taxon>Nematoda</taxon>
        <taxon>Chromadorea</taxon>
        <taxon>Rhabditida</taxon>
        <taxon>Rhabditina</taxon>
        <taxon>Diplogasteromorpha</taxon>
        <taxon>Diplogasteroidea</taxon>
        <taxon>Neodiplogasteridae</taxon>
        <taxon>Pristionchus</taxon>
    </lineage>
</organism>
<keyword evidence="7" id="KW-1185">Reference proteome</keyword>
<evidence type="ECO:0000256" key="2">
    <source>
        <dbReference type="ARBA" id="ARBA00022857"/>
    </source>
</evidence>
<dbReference type="AlphaFoldDB" id="A0AAV5TQM6"/>
<feature type="region of interest" description="Disordered" evidence="4">
    <location>
        <begin position="293"/>
        <end position="321"/>
    </location>
</feature>
<gene>
    <name evidence="6" type="ORF">PENTCL1PPCAC_18930</name>
</gene>
<keyword evidence="5" id="KW-0812">Transmembrane</keyword>
<evidence type="ECO:0000313" key="6">
    <source>
        <dbReference type="EMBL" id="GMS96755.1"/>
    </source>
</evidence>
<name>A0AAV5TQM6_9BILA</name>
<accession>A0AAV5TQM6</accession>
<dbReference type="GO" id="GO:0016491">
    <property type="term" value="F:oxidoreductase activity"/>
    <property type="evidence" value="ECO:0007669"/>
    <property type="project" value="UniProtKB-KW"/>
</dbReference>
<feature type="region of interest" description="Disordered" evidence="4">
    <location>
        <begin position="333"/>
        <end position="394"/>
    </location>
</feature>
<dbReference type="InterPro" id="IPR002347">
    <property type="entry name" value="SDR_fam"/>
</dbReference>
<comment type="similarity">
    <text evidence="1">Belongs to the short-chain dehydrogenases/reductases (SDR) family.</text>
</comment>
<dbReference type="PANTHER" id="PTHR24320">
    <property type="entry name" value="RETINOL DEHYDROGENASE"/>
    <property type="match status" value="1"/>
</dbReference>
<sequence>MVVDETAAWSDRSVRSNVVTLAISFVSFVVWLLRAVGSLVPTQHQWIAVTVQVYIIAAWVCARELLAELLWPKTHRECVDALLESHFMKSRLVRIRAGTETALVTGADGTIGSQVVFLLIKLGFNVCALAGSAAKMRTVIENWAPVEKARVKVFQINFAEPLRMRTYLETLRERYEQFDVVVLAAGTMLSPDGPVHGFEQHAWVNVISQAAVLRAVEEKMADDARIVCLSSVCAHLALSSDLADAELLRSQRYGVYEAYARSKLHLAVYCEQLANCRRLRLSSLLPLLRLSPPRRHAPFDGQENRRPPPWRGSGRSLPAHEPTDEVAVGIGHPSAEIVGGGGDIRAAHGPERRRRFGRLLRGSREGPTETRSQPAASRGSIQGDRTSGGRSLRPRSAILVIQSKSIPTPFPPVLTLSISPPK</sequence>
<feature type="transmembrane region" description="Helical" evidence="5">
    <location>
        <begin position="18"/>
        <end position="40"/>
    </location>
</feature>
<keyword evidence="3" id="KW-0560">Oxidoreductase</keyword>
<proteinExistence type="inferred from homology"/>
<reference evidence="6" key="1">
    <citation type="submission" date="2023-10" db="EMBL/GenBank/DDBJ databases">
        <title>Genome assembly of Pristionchus species.</title>
        <authorList>
            <person name="Yoshida K."/>
            <person name="Sommer R.J."/>
        </authorList>
    </citation>
    <scope>NUCLEOTIDE SEQUENCE</scope>
    <source>
        <strain evidence="6">RS0144</strain>
    </source>
</reference>
<dbReference type="PANTHER" id="PTHR24320:SF282">
    <property type="entry name" value="WW DOMAIN-CONTAINING OXIDOREDUCTASE"/>
    <property type="match status" value="1"/>
</dbReference>
<evidence type="ECO:0000256" key="3">
    <source>
        <dbReference type="ARBA" id="ARBA00023002"/>
    </source>
</evidence>
<evidence type="ECO:0000256" key="1">
    <source>
        <dbReference type="ARBA" id="ARBA00006484"/>
    </source>
</evidence>
<dbReference type="SUPFAM" id="SSF51735">
    <property type="entry name" value="NAD(P)-binding Rossmann-fold domains"/>
    <property type="match status" value="1"/>
</dbReference>